<keyword evidence="5 6" id="KW-0807">Transducer</keyword>
<comment type="caution">
    <text evidence="9">The sequence shown here is derived from an EMBL/GenBank/DDBJ whole genome shotgun (WGS) entry which is preliminary data.</text>
</comment>
<keyword evidence="3" id="KW-1133">Transmembrane helix</keyword>
<dbReference type="SUPFAM" id="SSF58104">
    <property type="entry name" value="Methyl-accepting chemotaxis protein (MCP) signaling domain"/>
    <property type="match status" value="1"/>
</dbReference>
<dbReference type="Pfam" id="PF00015">
    <property type="entry name" value="MCPsignal"/>
    <property type="match status" value="1"/>
</dbReference>
<dbReference type="GO" id="GO:0007165">
    <property type="term" value="P:signal transduction"/>
    <property type="evidence" value="ECO:0007669"/>
    <property type="project" value="UniProtKB-KW"/>
</dbReference>
<organism evidence="9 10">
    <name type="scientific">Inhella proteolytica</name>
    <dbReference type="NCBI Taxonomy" id="2795029"/>
    <lineage>
        <taxon>Bacteria</taxon>
        <taxon>Pseudomonadati</taxon>
        <taxon>Pseudomonadota</taxon>
        <taxon>Betaproteobacteria</taxon>
        <taxon>Burkholderiales</taxon>
        <taxon>Sphaerotilaceae</taxon>
        <taxon>Inhella</taxon>
    </lineage>
</organism>
<evidence type="ECO:0000256" key="6">
    <source>
        <dbReference type="PROSITE-ProRule" id="PRU00284"/>
    </source>
</evidence>
<feature type="compositionally biased region" description="Low complexity" evidence="7">
    <location>
        <begin position="1"/>
        <end position="10"/>
    </location>
</feature>
<keyword evidence="4" id="KW-0472">Membrane</keyword>
<feature type="region of interest" description="Disordered" evidence="7">
    <location>
        <begin position="1"/>
        <end position="23"/>
    </location>
</feature>
<evidence type="ECO:0000313" key="10">
    <source>
        <dbReference type="Proteomes" id="UP000613266"/>
    </source>
</evidence>
<feature type="domain" description="Methyl-accepting transducer" evidence="8">
    <location>
        <begin position="22"/>
        <end position="185"/>
    </location>
</feature>
<accession>A0A931NIU8</accession>
<comment type="subcellular location">
    <subcellularLocation>
        <location evidence="1">Membrane</location>
        <topology evidence="1">Multi-pass membrane protein</topology>
    </subcellularLocation>
</comment>
<gene>
    <name evidence="9" type="ORF">I7X39_22740</name>
</gene>
<dbReference type="Proteomes" id="UP000613266">
    <property type="component" value="Unassembled WGS sequence"/>
</dbReference>
<evidence type="ECO:0000256" key="3">
    <source>
        <dbReference type="ARBA" id="ARBA00022989"/>
    </source>
</evidence>
<reference evidence="9" key="1">
    <citation type="submission" date="2020-12" db="EMBL/GenBank/DDBJ databases">
        <title>The genome sequence of Inhella sp. 1Y17.</title>
        <authorList>
            <person name="Liu Y."/>
        </authorList>
    </citation>
    <scope>NUCLEOTIDE SEQUENCE</scope>
    <source>
        <strain evidence="9">1Y17</strain>
    </source>
</reference>
<dbReference type="InterPro" id="IPR004089">
    <property type="entry name" value="MCPsignal_dom"/>
</dbReference>
<evidence type="ECO:0000256" key="1">
    <source>
        <dbReference type="ARBA" id="ARBA00004141"/>
    </source>
</evidence>
<dbReference type="Gene3D" id="1.10.287.950">
    <property type="entry name" value="Methyl-accepting chemotaxis protein"/>
    <property type="match status" value="1"/>
</dbReference>
<dbReference type="GO" id="GO:0016020">
    <property type="term" value="C:membrane"/>
    <property type="evidence" value="ECO:0007669"/>
    <property type="project" value="UniProtKB-SubCell"/>
</dbReference>
<dbReference type="EMBL" id="JAEDAK010000032">
    <property type="protein sequence ID" value="MBH9579721.1"/>
    <property type="molecule type" value="Genomic_DNA"/>
</dbReference>
<evidence type="ECO:0000313" key="9">
    <source>
        <dbReference type="EMBL" id="MBH9579721.1"/>
    </source>
</evidence>
<keyword evidence="10" id="KW-1185">Reference proteome</keyword>
<keyword evidence="2" id="KW-0812">Transmembrane</keyword>
<dbReference type="PANTHER" id="PTHR32089">
    <property type="entry name" value="METHYL-ACCEPTING CHEMOTAXIS PROTEIN MCPB"/>
    <property type="match status" value="1"/>
</dbReference>
<protein>
    <submittedName>
        <fullName evidence="9">Chemotaxis protein</fullName>
    </submittedName>
</protein>
<dbReference type="PANTHER" id="PTHR32089:SF119">
    <property type="entry name" value="METHYL-ACCEPTING CHEMOTAXIS PROTEIN CTPL"/>
    <property type="match status" value="1"/>
</dbReference>
<sequence>MALSFRSPRPAVEPSPSPAPGSAPRLDATLATLGRHASALGQGAAEVRGVVDDTLLAVQRQHEALQQLGQGLAAVCAAQQRIVAGSTQSQHTTETAAQALQQLAGEVQAIAAALRLVSESAQEITQVALNTRLVAFNATVEAKRAGEAGRGFAVVADAVKDLAGRVEATSKRIVGSVQQLDARIERLREELTPQESGQAQGIHAAMAGIDRDVAAMAVAAQESEAVAKRLDGQAHALQGELARTQGGLQRALQHADGFLTMSEQLIETIAESGVRTDDSPYIEAAQGAAAEIAALLEGALRQGQISPEDLFSERYQPLPGSDPQQHLAPFSALAEQLFPAVQERLLQLSDKVVFCIAVDRNGYVPMHNRKLSQPQRPGDPLWNTANSRWRRIFNDRTGLASARNTEPFLLQTYRRDLGGGQYMVLKECAAPIQVRGRHWGGVRLAYKF</sequence>
<evidence type="ECO:0000256" key="5">
    <source>
        <dbReference type="ARBA" id="ARBA00023224"/>
    </source>
</evidence>
<evidence type="ECO:0000256" key="4">
    <source>
        <dbReference type="ARBA" id="ARBA00023136"/>
    </source>
</evidence>
<proteinExistence type="predicted"/>
<dbReference type="AlphaFoldDB" id="A0A931NIU8"/>
<evidence type="ECO:0000256" key="7">
    <source>
        <dbReference type="SAM" id="MobiDB-lite"/>
    </source>
</evidence>
<evidence type="ECO:0000259" key="8">
    <source>
        <dbReference type="PROSITE" id="PS50111"/>
    </source>
</evidence>
<dbReference type="RefSeq" id="WP_198113657.1">
    <property type="nucleotide sequence ID" value="NZ_JAEDAK010000032.1"/>
</dbReference>
<dbReference type="SMART" id="SM00283">
    <property type="entry name" value="MA"/>
    <property type="match status" value="1"/>
</dbReference>
<dbReference type="PROSITE" id="PS50111">
    <property type="entry name" value="CHEMOTAXIS_TRANSDUC_2"/>
    <property type="match status" value="1"/>
</dbReference>
<feature type="compositionally biased region" description="Pro residues" evidence="7">
    <location>
        <begin position="11"/>
        <end position="21"/>
    </location>
</feature>
<evidence type="ECO:0000256" key="2">
    <source>
        <dbReference type="ARBA" id="ARBA00022692"/>
    </source>
</evidence>
<name>A0A931NIU8_9BURK</name>